<proteinExistence type="inferred from homology"/>
<gene>
    <name evidence="6" type="ORF">HAX54_006740</name>
</gene>
<evidence type="ECO:0000256" key="2">
    <source>
        <dbReference type="ARBA" id="ARBA00022473"/>
    </source>
</evidence>
<reference evidence="6 7" key="1">
    <citation type="journal article" date="2021" name="BMC Genomics">
        <title>Datura genome reveals duplications of psychoactive alkaloid biosynthetic genes and high mutation rate following tissue culture.</title>
        <authorList>
            <person name="Rajewski A."/>
            <person name="Carter-House D."/>
            <person name="Stajich J."/>
            <person name="Litt A."/>
        </authorList>
    </citation>
    <scope>NUCLEOTIDE SEQUENCE [LARGE SCALE GENOMIC DNA]</scope>
    <source>
        <strain evidence="6">AR-01</strain>
    </source>
</reference>
<evidence type="ECO:0000313" key="6">
    <source>
        <dbReference type="EMBL" id="MCD7468485.1"/>
    </source>
</evidence>
<dbReference type="Proteomes" id="UP000823775">
    <property type="component" value="Unassembled WGS sequence"/>
</dbReference>
<evidence type="ECO:0000256" key="1">
    <source>
        <dbReference type="ARBA" id="ARBA00008956"/>
    </source>
</evidence>
<evidence type="ECO:0000256" key="4">
    <source>
        <dbReference type="ARBA" id="ARBA00023089"/>
    </source>
</evidence>
<evidence type="ECO:0000256" key="5">
    <source>
        <dbReference type="RuleBase" id="RU364012"/>
    </source>
</evidence>
<comment type="similarity">
    <text evidence="1 5">Belongs to the Frigida family.</text>
</comment>
<keyword evidence="7" id="KW-1185">Reference proteome</keyword>
<dbReference type="PANTHER" id="PTHR31791:SF44">
    <property type="entry name" value="FRIGIDA-LIKE PROTEIN"/>
    <property type="match status" value="1"/>
</dbReference>
<keyword evidence="4 5" id="KW-0287">Flowering</keyword>
<dbReference type="PANTHER" id="PTHR31791">
    <property type="entry name" value="FRIGIDA-LIKE PROTEIN 3-RELATED"/>
    <property type="match status" value="1"/>
</dbReference>
<keyword evidence="2 5" id="KW-0217">Developmental protein</keyword>
<dbReference type="EMBL" id="JACEIK010001343">
    <property type="protein sequence ID" value="MCD7468485.1"/>
    <property type="molecule type" value="Genomic_DNA"/>
</dbReference>
<name>A0ABS8TAP2_DATST</name>
<dbReference type="Pfam" id="PF07899">
    <property type="entry name" value="Frigida"/>
    <property type="match status" value="1"/>
</dbReference>
<accession>A0ABS8TAP2</accession>
<dbReference type="InterPro" id="IPR012474">
    <property type="entry name" value="Frigida"/>
</dbReference>
<protein>
    <recommendedName>
        <fullName evidence="5">FRIGIDA-like protein</fullName>
    </recommendedName>
</protein>
<comment type="caution">
    <text evidence="6">The sequence shown here is derived from an EMBL/GenBank/DDBJ whole genome shotgun (WGS) entry which is preliminary data.</text>
</comment>
<evidence type="ECO:0000256" key="3">
    <source>
        <dbReference type="ARBA" id="ARBA00022782"/>
    </source>
</evidence>
<organism evidence="6 7">
    <name type="scientific">Datura stramonium</name>
    <name type="common">Jimsonweed</name>
    <name type="synonym">Common thornapple</name>
    <dbReference type="NCBI Taxonomy" id="4076"/>
    <lineage>
        <taxon>Eukaryota</taxon>
        <taxon>Viridiplantae</taxon>
        <taxon>Streptophyta</taxon>
        <taxon>Embryophyta</taxon>
        <taxon>Tracheophyta</taxon>
        <taxon>Spermatophyta</taxon>
        <taxon>Magnoliopsida</taxon>
        <taxon>eudicotyledons</taxon>
        <taxon>Gunneridae</taxon>
        <taxon>Pentapetalae</taxon>
        <taxon>asterids</taxon>
        <taxon>lamiids</taxon>
        <taxon>Solanales</taxon>
        <taxon>Solanaceae</taxon>
        <taxon>Solanoideae</taxon>
        <taxon>Datureae</taxon>
        <taxon>Datura</taxon>
    </lineage>
</organism>
<keyword evidence="3 5" id="KW-0221">Differentiation</keyword>
<evidence type="ECO:0000313" key="7">
    <source>
        <dbReference type="Proteomes" id="UP000823775"/>
    </source>
</evidence>
<sequence>MQYLTYVGGCAAADDRTVELQVLEVILSSFMQMHIVNESCIRDLSHFLQESDKNNLLIVDDESIEKRDDDSQLEALCKMMCKELRSCIGLQLAEKNKLREELPKALKLAPSATKLVLNYMGDFFAKRRKIFDKDARMISTREASASTLECFLLIDFDEIDEGVKEEATSSGDMEKKVG</sequence>